<dbReference type="RefSeq" id="XP_024772836.1">
    <property type="nucleotide sequence ID" value="XM_024915329.1"/>
</dbReference>
<organism evidence="2 3">
    <name type="scientific">Trichoderma harzianum CBS 226.95</name>
    <dbReference type="NCBI Taxonomy" id="983964"/>
    <lineage>
        <taxon>Eukaryota</taxon>
        <taxon>Fungi</taxon>
        <taxon>Dikarya</taxon>
        <taxon>Ascomycota</taxon>
        <taxon>Pezizomycotina</taxon>
        <taxon>Sordariomycetes</taxon>
        <taxon>Hypocreomycetidae</taxon>
        <taxon>Hypocreales</taxon>
        <taxon>Hypocreaceae</taxon>
        <taxon>Trichoderma</taxon>
    </lineage>
</organism>
<proteinExistence type="predicted"/>
<keyword evidence="1" id="KW-1133">Transmembrane helix</keyword>
<keyword evidence="1" id="KW-0812">Transmembrane</keyword>
<dbReference type="EMBL" id="KZ679682">
    <property type="protein sequence ID" value="PTB53159.1"/>
    <property type="molecule type" value="Genomic_DNA"/>
</dbReference>
<accession>A0A2T4A7V8</accession>
<reference evidence="2 3" key="1">
    <citation type="submission" date="2016-07" db="EMBL/GenBank/DDBJ databases">
        <title>Multiple horizontal gene transfer events from other fungi enriched the ability of initially mycotrophic Trichoderma (Ascomycota) to feed on dead plant biomass.</title>
        <authorList>
            <consortium name="DOE Joint Genome Institute"/>
            <person name="Aerts A."/>
            <person name="Atanasova L."/>
            <person name="Chenthamara K."/>
            <person name="Zhang J."/>
            <person name="Grujic M."/>
            <person name="Henrissat B."/>
            <person name="Kuo A."/>
            <person name="Salamov A."/>
            <person name="Lipzen A."/>
            <person name="Labutti K."/>
            <person name="Barry K."/>
            <person name="Miao Y."/>
            <person name="Rahimi M.J."/>
            <person name="Shen Q."/>
            <person name="Grigoriev I.V."/>
            <person name="Kubicek C.P."/>
            <person name="Druzhinina I.S."/>
        </authorList>
    </citation>
    <scope>NUCLEOTIDE SEQUENCE [LARGE SCALE GENOMIC DNA]</scope>
    <source>
        <strain evidence="2 3">CBS 226.95</strain>
    </source>
</reference>
<gene>
    <name evidence="2" type="ORF">M431DRAFT_458561</name>
</gene>
<keyword evidence="3" id="KW-1185">Reference proteome</keyword>
<name>A0A2T4A7V8_TRIHA</name>
<dbReference type="GeneID" id="36623896"/>
<dbReference type="Proteomes" id="UP000241690">
    <property type="component" value="Unassembled WGS sequence"/>
</dbReference>
<evidence type="ECO:0000313" key="2">
    <source>
        <dbReference type="EMBL" id="PTB53159.1"/>
    </source>
</evidence>
<dbReference type="AlphaFoldDB" id="A0A2T4A7V8"/>
<evidence type="ECO:0000256" key="1">
    <source>
        <dbReference type="SAM" id="Phobius"/>
    </source>
</evidence>
<evidence type="ECO:0000313" key="3">
    <source>
        <dbReference type="Proteomes" id="UP000241690"/>
    </source>
</evidence>
<feature type="transmembrane region" description="Helical" evidence="1">
    <location>
        <begin position="21"/>
        <end position="45"/>
    </location>
</feature>
<sequence>MMSHRRLFQNSMAIRIIRTDCAKLCLVYANIFTVMPHTLLTMGLFHQRHMRQVPSPSM</sequence>
<keyword evidence="1" id="KW-0472">Membrane</keyword>
<protein>
    <submittedName>
        <fullName evidence="2">Uncharacterized protein</fullName>
    </submittedName>
</protein>